<dbReference type="EMBL" id="CAJMWY010000532">
    <property type="protein sequence ID" value="CAE6437328.1"/>
    <property type="molecule type" value="Genomic_DNA"/>
</dbReference>
<dbReference type="Proteomes" id="UP000663861">
    <property type="component" value="Unassembled WGS sequence"/>
</dbReference>
<comment type="caution">
    <text evidence="6">The sequence shown here is derived from an EMBL/GenBank/DDBJ whole genome shotgun (WGS) entry which is preliminary data.</text>
</comment>
<dbReference type="GO" id="GO:0008270">
    <property type="term" value="F:zinc ion binding"/>
    <property type="evidence" value="ECO:0007669"/>
    <property type="project" value="InterPro"/>
</dbReference>
<dbReference type="GO" id="GO:0000981">
    <property type="term" value="F:DNA-binding transcription factor activity, RNA polymerase II-specific"/>
    <property type="evidence" value="ECO:0007669"/>
    <property type="project" value="InterPro"/>
</dbReference>
<organism evidence="6 7">
    <name type="scientific">Rhizoctonia solani</name>
    <dbReference type="NCBI Taxonomy" id="456999"/>
    <lineage>
        <taxon>Eukaryota</taxon>
        <taxon>Fungi</taxon>
        <taxon>Dikarya</taxon>
        <taxon>Basidiomycota</taxon>
        <taxon>Agaricomycotina</taxon>
        <taxon>Agaricomycetes</taxon>
        <taxon>Cantharellales</taxon>
        <taxon>Ceratobasidiaceae</taxon>
        <taxon>Rhizoctonia</taxon>
    </lineage>
</organism>
<proteinExistence type="predicted"/>
<evidence type="ECO:0000313" key="6">
    <source>
        <dbReference type="EMBL" id="CAE6437328.1"/>
    </source>
</evidence>
<evidence type="ECO:0000313" key="7">
    <source>
        <dbReference type="Proteomes" id="UP000663861"/>
    </source>
</evidence>
<dbReference type="Pfam" id="PF00172">
    <property type="entry name" value="Zn_clus"/>
    <property type="match status" value="1"/>
</dbReference>
<keyword evidence="4" id="KW-0812">Transmembrane</keyword>
<keyword evidence="2" id="KW-0539">Nucleus</keyword>
<evidence type="ECO:0000256" key="2">
    <source>
        <dbReference type="ARBA" id="ARBA00023242"/>
    </source>
</evidence>
<dbReference type="AlphaFoldDB" id="A0A8H2XX51"/>
<dbReference type="InterPro" id="IPR036864">
    <property type="entry name" value="Zn2-C6_fun-type_DNA-bd_sf"/>
</dbReference>
<dbReference type="Pfam" id="PF11951">
    <property type="entry name" value="Fungal_trans_2"/>
    <property type="match status" value="1"/>
</dbReference>
<keyword evidence="4" id="KW-0472">Membrane</keyword>
<feature type="compositionally biased region" description="Polar residues" evidence="3">
    <location>
        <begin position="168"/>
        <end position="189"/>
    </location>
</feature>
<evidence type="ECO:0000259" key="5">
    <source>
        <dbReference type="PROSITE" id="PS50048"/>
    </source>
</evidence>
<dbReference type="Gene3D" id="4.10.240.10">
    <property type="entry name" value="Zn(2)-C6 fungal-type DNA-binding domain"/>
    <property type="match status" value="1"/>
</dbReference>
<dbReference type="SMART" id="SM00066">
    <property type="entry name" value="GAL4"/>
    <property type="match status" value="1"/>
</dbReference>
<evidence type="ECO:0000256" key="3">
    <source>
        <dbReference type="SAM" id="MobiDB-lite"/>
    </source>
</evidence>
<evidence type="ECO:0000256" key="4">
    <source>
        <dbReference type="SAM" id="Phobius"/>
    </source>
</evidence>
<dbReference type="SUPFAM" id="SSF57701">
    <property type="entry name" value="Zn2/Cys6 DNA-binding domain"/>
    <property type="match status" value="1"/>
</dbReference>
<dbReference type="PANTHER" id="PTHR37534">
    <property type="entry name" value="TRANSCRIPTIONAL ACTIVATOR PROTEIN UGA3"/>
    <property type="match status" value="1"/>
</dbReference>
<keyword evidence="4" id="KW-1133">Transmembrane helix</keyword>
<evidence type="ECO:0000256" key="1">
    <source>
        <dbReference type="ARBA" id="ARBA00004123"/>
    </source>
</evidence>
<reference evidence="6" key="1">
    <citation type="submission" date="2021-01" db="EMBL/GenBank/DDBJ databases">
        <authorList>
            <person name="Kaushik A."/>
        </authorList>
    </citation>
    <scope>NUCLEOTIDE SEQUENCE</scope>
    <source>
        <strain evidence="6">AG4-RS23</strain>
    </source>
</reference>
<dbReference type="PROSITE" id="PS00463">
    <property type="entry name" value="ZN2_CY6_FUNGAL_1"/>
    <property type="match status" value="1"/>
</dbReference>
<dbReference type="InterPro" id="IPR021858">
    <property type="entry name" value="Fun_TF"/>
</dbReference>
<gene>
    <name evidence="6" type="ORF">RDB_LOCUS33943</name>
</gene>
<dbReference type="InterPro" id="IPR001138">
    <property type="entry name" value="Zn2Cys6_DnaBD"/>
</dbReference>
<protein>
    <recommendedName>
        <fullName evidence="5">Zn(2)-C6 fungal-type domain-containing protein</fullName>
    </recommendedName>
</protein>
<name>A0A8H2XX51_9AGAM</name>
<dbReference type="PANTHER" id="PTHR37534:SF46">
    <property type="entry name" value="ZN(II)2CYS6 TRANSCRIPTION FACTOR (EUROFUNG)"/>
    <property type="match status" value="1"/>
</dbReference>
<dbReference type="PROSITE" id="PS50048">
    <property type="entry name" value="ZN2_CY6_FUNGAL_2"/>
    <property type="match status" value="1"/>
</dbReference>
<feature type="region of interest" description="Disordered" evidence="3">
    <location>
        <begin position="166"/>
        <end position="189"/>
    </location>
</feature>
<comment type="subcellular location">
    <subcellularLocation>
        <location evidence="1">Nucleus</location>
    </subcellularLocation>
</comment>
<accession>A0A8H2XX51</accession>
<feature type="transmembrane region" description="Helical" evidence="4">
    <location>
        <begin position="581"/>
        <end position="598"/>
    </location>
</feature>
<feature type="domain" description="Zn(2)-C6 fungal-type" evidence="5">
    <location>
        <begin position="11"/>
        <end position="39"/>
    </location>
</feature>
<dbReference type="CDD" id="cd00067">
    <property type="entry name" value="GAL4"/>
    <property type="match status" value="1"/>
</dbReference>
<dbReference type="GO" id="GO:0005634">
    <property type="term" value="C:nucleus"/>
    <property type="evidence" value="ECO:0007669"/>
    <property type="project" value="UniProtKB-SubCell"/>
</dbReference>
<sequence length="656" mass="72955">MSTKQSRSKTGCLTCKTRRKKCDEQRPTCERCARAKMECLGYSYLDNPEELAQARAKIAASRVVRASEQPNSPLRAVAGPSQFAAWRGHPVSVRTESASSNITASGVPGHDFVRDASHSESDTTQLDVMEFPFLPQSSVPDALDNQPHGHAGNWWGGDPGTGMDVTGVGQSFTGQGAASTSSGQHSTSVEFHQPRHSEDSQLFLTGGISHPNYPISGVNPSRGNRSETVRYSAEDSLYDHDSDSTDDSDHENITEIVCGADPHSNDGNDVLPFILQSYAWWMSQTVFEPMRSAHLLRSYIIERFMASEESRTKLTSIANVVRTVGKSSGLTPNQVSHIRMLHRRVQEVIIFFNTSEPHIYEQGTQHAMKTLNSALEIMPVHLATSSLATSVSLLREVALAFKRAVLEPPGHPINLPSKLIVPNADLRQYSAMDVMTSLGTGCPMSFRYDVTYSDPVLFASGVFDAADALGLQWMYGCPEFFIILLARMHNIRDDATHRVEVQEVGEIEQSIRGWQPRYPLSQDPHLAVARLAVQECWRQTLLIYLYMGICKTTSEDPRVKNAHKNFMKLIKTVQPRRIPDLFLLLPFFVVSVASCYTIDRNKIYGRMRGIRECRISGTAGGDLVDMVVDIWRRADSENRPALWADVQVAFHRVTGL</sequence>